<dbReference type="GO" id="GO:0005829">
    <property type="term" value="C:cytosol"/>
    <property type="evidence" value="ECO:0007669"/>
    <property type="project" value="GOC"/>
</dbReference>
<dbReference type="InterPro" id="IPR039745">
    <property type="entry name" value="Vps54"/>
</dbReference>
<keyword evidence="3" id="KW-0813">Transport</keyword>
<protein>
    <submittedName>
        <fullName evidence="7">Uncharacterized protein</fullName>
    </submittedName>
</protein>
<dbReference type="GO" id="GO:0019905">
    <property type="term" value="F:syntaxin binding"/>
    <property type="evidence" value="ECO:0007669"/>
    <property type="project" value="TreeGrafter"/>
</dbReference>
<proteinExistence type="inferred from homology"/>
<sequence length="142" mass="16721">MSSRCLQLILRFIPYLKADFEKQLSAGKQNQLRHVTHIMRLETFEKYYCYVQFEDYNDHIDEIVNKLISVIEHHTVAQLQQWEPKGSVPSAAFQQISKQLGKFYGGLTGIMPEEMIQVKWIWLCSFAKFDGRKMKLGYSIRV</sequence>
<dbReference type="GO" id="GO:0000938">
    <property type="term" value="C:GARP complex"/>
    <property type="evidence" value="ECO:0007669"/>
    <property type="project" value="InterPro"/>
</dbReference>
<evidence type="ECO:0000256" key="4">
    <source>
        <dbReference type="ARBA" id="ARBA00022927"/>
    </source>
</evidence>
<evidence type="ECO:0000256" key="6">
    <source>
        <dbReference type="ARBA" id="ARBA00023054"/>
    </source>
</evidence>
<dbReference type="GO" id="GO:0006896">
    <property type="term" value="P:Golgi to vacuole transport"/>
    <property type="evidence" value="ECO:0007669"/>
    <property type="project" value="TreeGrafter"/>
</dbReference>
<keyword evidence="5" id="KW-0333">Golgi apparatus</keyword>
<dbReference type="AlphaFoldDB" id="A0A3P6N8U2"/>
<name>A0A3P6N8U2_ANISI</name>
<dbReference type="EMBL" id="UYRR01000615">
    <property type="protein sequence ID" value="VDK18060.1"/>
    <property type="molecule type" value="Genomic_DNA"/>
</dbReference>
<dbReference type="OrthoDB" id="5791653at2759"/>
<keyword evidence="6" id="KW-0175">Coiled coil</keyword>
<dbReference type="GO" id="GO:0042147">
    <property type="term" value="P:retrograde transport, endosome to Golgi"/>
    <property type="evidence" value="ECO:0007669"/>
    <property type="project" value="InterPro"/>
</dbReference>
<dbReference type="PANTHER" id="PTHR12965">
    <property type="entry name" value="VACUOLAR PROTEIN SORTING 54"/>
    <property type="match status" value="1"/>
</dbReference>
<accession>A0A3P6N8U2</accession>
<comment type="subcellular location">
    <subcellularLocation>
        <location evidence="1">Golgi apparatus</location>
        <location evidence="1">trans-Golgi network</location>
    </subcellularLocation>
</comment>
<evidence type="ECO:0000256" key="2">
    <source>
        <dbReference type="ARBA" id="ARBA00009150"/>
    </source>
</evidence>
<evidence type="ECO:0000256" key="5">
    <source>
        <dbReference type="ARBA" id="ARBA00023034"/>
    </source>
</evidence>
<dbReference type="Proteomes" id="UP000267096">
    <property type="component" value="Unassembled WGS sequence"/>
</dbReference>
<evidence type="ECO:0000256" key="3">
    <source>
        <dbReference type="ARBA" id="ARBA00022448"/>
    </source>
</evidence>
<dbReference type="Gene3D" id="1.20.1280.130">
    <property type="match status" value="1"/>
</dbReference>
<keyword evidence="8" id="KW-1185">Reference proteome</keyword>
<evidence type="ECO:0000313" key="8">
    <source>
        <dbReference type="Proteomes" id="UP000267096"/>
    </source>
</evidence>
<reference evidence="7 8" key="1">
    <citation type="submission" date="2018-11" db="EMBL/GenBank/DDBJ databases">
        <authorList>
            <consortium name="Pathogen Informatics"/>
        </authorList>
    </citation>
    <scope>NUCLEOTIDE SEQUENCE [LARGE SCALE GENOMIC DNA]</scope>
</reference>
<dbReference type="PANTHER" id="PTHR12965:SF0">
    <property type="entry name" value="VACUOLAR PROTEIN SORTING-ASSOCIATED PROTEIN 54"/>
    <property type="match status" value="1"/>
</dbReference>
<dbReference type="GO" id="GO:0015031">
    <property type="term" value="P:protein transport"/>
    <property type="evidence" value="ECO:0007669"/>
    <property type="project" value="UniProtKB-KW"/>
</dbReference>
<organism evidence="7 8">
    <name type="scientific">Anisakis simplex</name>
    <name type="common">Herring worm</name>
    <dbReference type="NCBI Taxonomy" id="6269"/>
    <lineage>
        <taxon>Eukaryota</taxon>
        <taxon>Metazoa</taxon>
        <taxon>Ecdysozoa</taxon>
        <taxon>Nematoda</taxon>
        <taxon>Chromadorea</taxon>
        <taxon>Rhabditida</taxon>
        <taxon>Spirurina</taxon>
        <taxon>Ascaridomorpha</taxon>
        <taxon>Ascaridoidea</taxon>
        <taxon>Anisakidae</taxon>
        <taxon>Anisakis</taxon>
        <taxon>Anisakis simplex complex</taxon>
    </lineage>
</organism>
<dbReference type="Gene3D" id="6.10.250.860">
    <property type="match status" value="1"/>
</dbReference>
<gene>
    <name evidence="7" type="ORF">ASIM_LOCUS764</name>
</gene>
<keyword evidence="4" id="KW-0653">Protein transport</keyword>
<comment type="similarity">
    <text evidence="2">Belongs to the VPS54 family.</text>
</comment>
<evidence type="ECO:0000256" key="1">
    <source>
        <dbReference type="ARBA" id="ARBA00004601"/>
    </source>
</evidence>
<evidence type="ECO:0000313" key="7">
    <source>
        <dbReference type="EMBL" id="VDK18060.1"/>
    </source>
</evidence>